<accession>A0A2S6GRG1</accession>
<name>A0A2S6GRG1_9PSEU</name>
<evidence type="ECO:0008006" key="4">
    <source>
        <dbReference type="Google" id="ProtNLM"/>
    </source>
</evidence>
<dbReference type="OrthoDB" id="3693714at2"/>
<dbReference type="PROSITE" id="PS51257">
    <property type="entry name" value="PROKAR_LIPOPROTEIN"/>
    <property type="match status" value="1"/>
</dbReference>
<organism evidence="2 3">
    <name type="scientific">Actinokineospora auranticolor</name>
    <dbReference type="NCBI Taxonomy" id="155976"/>
    <lineage>
        <taxon>Bacteria</taxon>
        <taxon>Bacillati</taxon>
        <taxon>Actinomycetota</taxon>
        <taxon>Actinomycetes</taxon>
        <taxon>Pseudonocardiales</taxon>
        <taxon>Pseudonocardiaceae</taxon>
        <taxon>Actinokineospora</taxon>
    </lineage>
</organism>
<keyword evidence="3" id="KW-1185">Reference proteome</keyword>
<feature type="chain" id="PRO_5039068829" description="Lipoprotein" evidence="1">
    <location>
        <begin position="28"/>
        <end position="155"/>
    </location>
</feature>
<keyword evidence="1" id="KW-0732">Signal</keyword>
<evidence type="ECO:0000256" key="1">
    <source>
        <dbReference type="SAM" id="SignalP"/>
    </source>
</evidence>
<gene>
    <name evidence="2" type="ORF">CLV40_1069</name>
</gene>
<proteinExistence type="predicted"/>
<protein>
    <recommendedName>
        <fullName evidence="4">Lipoprotein</fullName>
    </recommendedName>
</protein>
<dbReference type="EMBL" id="PTIX01000006">
    <property type="protein sequence ID" value="PPK67779.1"/>
    <property type="molecule type" value="Genomic_DNA"/>
</dbReference>
<dbReference type="Proteomes" id="UP000239203">
    <property type="component" value="Unassembled WGS sequence"/>
</dbReference>
<reference evidence="2 3" key="1">
    <citation type="submission" date="2018-02" db="EMBL/GenBank/DDBJ databases">
        <title>Genomic Encyclopedia of Archaeal and Bacterial Type Strains, Phase II (KMG-II): from individual species to whole genera.</title>
        <authorList>
            <person name="Goeker M."/>
        </authorList>
    </citation>
    <scope>NUCLEOTIDE SEQUENCE [LARGE SCALE GENOMIC DNA]</scope>
    <source>
        <strain evidence="2 3">YU 961-1</strain>
    </source>
</reference>
<dbReference type="AlphaFoldDB" id="A0A2S6GRG1"/>
<evidence type="ECO:0000313" key="3">
    <source>
        <dbReference type="Proteomes" id="UP000239203"/>
    </source>
</evidence>
<comment type="caution">
    <text evidence="2">The sequence shown here is derived from an EMBL/GenBank/DDBJ whole genome shotgun (WGS) entry which is preliminary data.</text>
</comment>
<feature type="signal peptide" evidence="1">
    <location>
        <begin position="1"/>
        <end position="27"/>
    </location>
</feature>
<sequence>MRSLARVRVLGALVLALTVAGCTTTVAGSPVASISSSPQDRDLITRYFTEFNESGDEGVSTQRMFQRDTEHPDFTAGGCDLGNLVLHIEPALSTLRLDLKWKPDGAKKRPRGSVYVVGVSVRIRQGGVTLAEQIGSQRLVVLDGKVYGFTPCPTR</sequence>
<evidence type="ECO:0000313" key="2">
    <source>
        <dbReference type="EMBL" id="PPK67779.1"/>
    </source>
</evidence>